<dbReference type="EMBL" id="QUMU01000001">
    <property type="protein sequence ID" value="REG37367.1"/>
    <property type="molecule type" value="Genomic_DNA"/>
</dbReference>
<evidence type="ECO:0000313" key="2">
    <source>
        <dbReference type="EMBL" id="AKJ04569.1"/>
    </source>
</evidence>
<dbReference type="RefSeq" id="WP_156349900.1">
    <property type="nucleotide sequence ID" value="NZ_CP011509.1"/>
</dbReference>
<dbReference type="AlphaFoldDB" id="A0AAC8QBT9"/>
<sequence>MDLKSLAWIAVALFVVWVVAGLIFKIVGAAIHLLLIAAVVLGVISLVSRARGSGPPR</sequence>
<keyword evidence="1" id="KW-0812">Transmembrane</keyword>
<name>A0AAC8QBT9_9BACT</name>
<evidence type="ECO:0000256" key="1">
    <source>
        <dbReference type="SAM" id="Phobius"/>
    </source>
</evidence>
<dbReference type="KEGG" id="age:AA314_06195"/>
<reference evidence="3 5" key="2">
    <citation type="submission" date="2018-08" db="EMBL/GenBank/DDBJ databases">
        <title>Genomic Encyclopedia of Archaeal and Bacterial Type Strains, Phase II (KMG-II): from individual species to whole genera.</title>
        <authorList>
            <person name="Goeker M."/>
        </authorList>
    </citation>
    <scope>NUCLEOTIDE SEQUENCE [LARGE SCALE GENOMIC DNA]</scope>
    <source>
        <strain evidence="3 5">DSM 2261</strain>
    </source>
</reference>
<protein>
    <recommendedName>
        <fullName evidence="6">Lmo0937 family membrane protein</fullName>
    </recommendedName>
</protein>
<dbReference type="Proteomes" id="UP000035579">
    <property type="component" value="Chromosome"/>
</dbReference>
<evidence type="ECO:0000313" key="5">
    <source>
        <dbReference type="Proteomes" id="UP000256345"/>
    </source>
</evidence>
<feature type="transmembrane region" description="Helical" evidence="1">
    <location>
        <begin position="7"/>
        <end position="24"/>
    </location>
</feature>
<evidence type="ECO:0000313" key="4">
    <source>
        <dbReference type="Proteomes" id="UP000035579"/>
    </source>
</evidence>
<accession>A0AAC8QBT9</accession>
<dbReference type="Pfam" id="PF18919">
    <property type="entry name" value="DUF5670"/>
    <property type="match status" value="1"/>
</dbReference>
<organism evidence="2 4">
    <name type="scientific">Archangium gephyra</name>
    <dbReference type="NCBI Taxonomy" id="48"/>
    <lineage>
        <taxon>Bacteria</taxon>
        <taxon>Pseudomonadati</taxon>
        <taxon>Myxococcota</taxon>
        <taxon>Myxococcia</taxon>
        <taxon>Myxococcales</taxon>
        <taxon>Cystobacterineae</taxon>
        <taxon>Archangiaceae</taxon>
        <taxon>Archangium</taxon>
    </lineage>
</organism>
<reference evidence="2 4" key="1">
    <citation type="submission" date="2015-05" db="EMBL/GenBank/DDBJ databases">
        <title>Genome assembly of Archangium gephyra DSM 2261.</title>
        <authorList>
            <person name="Sharma G."/>
            <person name="Subramanian S."/>
        </authorList>
    </citation>
    <scope>NUCLEOTIDE SEQUENCE [LARGE SCALE GENOMIC DNA]</scope>
    <source>
        <strain evidence="2 4">DSM 2261</strain>
    </source>
</reference>
<evidence type="ECO:0008006" key="6">
    <source>
        <dbReference type="Google" id="ProtNLM"/>
    </source>
</evidence>
<keyword evidence="1" id="KW-0472">Membrane</keyword>
<proteinExistence type="predicted"/>
<keyword evidence="5" id="KW-1185">Reference proteome</keyword>
<gene>
    <name evidence="2" type="ORF">AA314_06195</name>
    <name evidence="3" type="ORF">ATI61_101351</name>
</gene>
<evidence type="ECO:0000313" key="3">
    <source>
        <dbReference type="EMBL" id="REG37367.1"/>
    </source>
</evidence>
<feature type="transmembrane region" description="Helical" evidence="1">
    <location>
        <begin position="30"/>
        <end position="48"/>
    </location>
</feature>
<dbReference type="Proteomes" id="UP000256345">
    <property type="component" value="Unassembled WGS sequence"/>
</dbReference>
<keyword evidence="1" id="KW-1133">Transmembrane helix</keyword>
<dbReference type="EMBL" id="CP011509">
    <property type="protein sequence ID" value="AKJ04569.1"/>
    <property type="molecule type" value="Genomic_DNA"/>
</dbReference>
<dbReference type="InterPro" id="IPR043727">
    <property type="entry name" value="Lmo0937-like"/>
</dbReference>